<feature type="transmembrane region" description="Helical" evidence="9">
    <location>
        <begin position="138"/>
        <end position="155"/>
    </location>
</feature>
<feature type="domain" description="Glycosyltransferase RgtA/B/C/D-like" evidence="10">
    <location>
        <begin position="66"/>
        <end position="224"/>
    </location>
</feature>
<comment type="caution">
    <text evidence="12">The sequence shown here is derived from an EMBL/GenBank/DDBJ whole genome shotgun (WGS) entry which is preliminary data.</text>
</comment>
<feature type="region of interest" description="Disordered" evidence="8">
    <location>
        <begin position="701"/>
        <end position="740"/>
    </location>
</feature>
<name>A0A937FKG3_9CLOT</name>
<dbReference type="PANTHER" id="PTHR33908:SF3">
    <property type="entry name" value="UNDECAPRENYL PHOSPHATE-ALPHA-4-AMINO-4-DEOXY-L-ARABINOSE ARABINOSYL TRANSFERASE"/>
    <property type="match status" value="1"/>
</dbReference>
<feature type="transmembrane region" description="Helical" evidence="9">
    <location>
        <begin position="210"/>
        <end position="231"/>
    </location>
</feature>
<dbReference type="RefSeq" id="WP_202769186.1">
    <property type="nucleotide sequence ID" value="NZ_JAESWA010000027.1"/>
</dbReference>
<feature type="transmembrane region" description="Helical" evidence="9">
    <location>
        <begin position="162"/>
        <end position="179"/>
    </location>
</feature>
<accession>A0A937FKG3</accession>
<feature type="transmembrane region" description="Helical" evidence="9">
    <location>
        <begin position="12"/>
        <end position="30"/>
    </location>
</feature>
<feature type="transmembrane region" description="Helical" evidence="9">
    <location>
        <begin position="81"/>
        <end position="105"/>
    </location>
</feature>
<feature type="region of interest" description="Disordered" evidence="8">
    <location>
        <begin position="263"/>
        <end position="369"/>
    </location>
</feature>
<dbReference type="GO" id="GO:0009103">
    <property type="term" value="P:lipopolysaccharide biosynthetic process"/>
    <property type="evidence" value="ECO:0007669"/>
    <property type="project" value="UniProtKB-ARBA"/>
</dbReference>
<evidence type="ECO:0000256" key="1">
    <source>
        <dbReference type="ARBA" id="ARBA00004651"/>
    </source>
</evidence>
<dbReference type="GO" id="GO:0016763">
    <property type="term" value="F:pentosyltransferase activity"/>
    <property type="evidence" value="ECO:0007669"/>
    <property type="project" value="TreeGrafter"/>
</dbReference>
<feature type="compositionally biased region" description="Gly residues" evidence="8">
    <location>
        <begin position="343"/>
        <end position="357"/>
    </location>
</feature>
<feature type="compositionally biased region" description="Gly residues" evidence="8">
    <location>
        <begin position="268"/>
        <end position="281"/>
    </location>
</feature>
<keyword evidence="7 9" id="KW-0472">Membrane</keyword>
<dbReference type="Proteomes" id="UP000623681">
    <property type="component" value="Unassembled WGS sequence"/>
</dbReference>
<gene>
    <name evidence="12" type="ORF">JK634_18370</name>
</gene>
<feature type="transmembrane region" description="Helical" evidence="9">
    <location>
        <begin position="443"/>
        <end position="465"/>
    </location>
</feature>
<feature type="compositionally biased region" description="Polar residues" evidence="8">
    <location>
        <begin position="719"/>
        <end position="731"/>
    </location>
</feature>
<dbReference type="EMBL" id="JAESWA010000027">
    <property type="protein sequence ID" value="MBL4933751.1"/>
    <property type="molecule type" value="Genomic_DNA"/>
</dbReference>
<dbReference type="InterPro" id="IPR038731">
    <property type="entry name" value="RgtA/B/C-like"/>
</dbReference>
<keyword evidence="13" id="KW-1185">Reference proteome</keyword>
<evidence type="ECO:0000256" key="7">
    <source>
        <dbReference type="ARBA" id="ARBA00023136"/>
    </source>
</evidence>
<organism evidence="12 13">
    <name type="scientific">Clostridium paridis</name>
    <dbReference type="NCBI Taxonomy" id="2803863"/>
    <lineage>
        <taxon>Bacteria</taxon>
        <taxon>Bacillati</taxon>
        <taxon>Bacillota</taxon>
        <taxon>Clostridia</taxon>
        <taxon>Eubacteriales</taxon>
        <taxon>Clostridiaceae</taxon>
        <taxon>Clostridium</taxon>
    </lineage>
</organism>
<feature type="transmembrane region" description="Helical" evidence="9">
    <location>
        <begin position="545"/>
        <end position="567"/>
    </location>
</feature>
<keyword evidence="2" id="KW-1003">Cell membrane</keyword>
<feature type="transmembrane region" description="Helical" evidence="9">
    <location>
        <begin position="112"/>
        <end position="132"/>
    </location>
</feature>
<evidence type="ECO:0000313" key="12">
    <source>
        <dbReference type="EMBL" id="MBL4933751.1"/>
    </source>
</evidence>
<evidence type="ECO:0000256" key="4">
    <source>
        <dbReference type="ARBA" id="ARBA00022679"/>
    </source>
</evidence>
<sequence>MKKLKLTKENIALTIILIISAILNFTNLNIEGYANEYYTAGVKSMTMSLKNFFFVSFDPAGFVSIDKPPLGFMIQAISAKIFGFSGFSILLPEALAGVISVGLIYHIVKRSFGSMAGLISALCLAVTPIFVADSRNNTIDNLLIVALLLACLALSKAAEKGKLKYLILSLVFVGIGFNIKMLQAYMIAPALYITYLLSSAVSVKKRIAHLALGTVVLLITSLSWAFIVGLFPASDRPFVGSSTNNTVMELIIGHNGLERLGLSSSSNRGGGNFGGGMGQGNRQGTDGNTSNVNGQNTNNGQPSQGEPDANSGATQAQNNAQGNSQDGGNTPSGAPSGMQGNPPSGGMGPGGNFGGKMGQNANGQTGNMGGSEGAGITRLFSNNSLSDQIIWLLPLAVIGFIAAAIKEKLRLSLKSKKQIGIVLWAAWLVPVFMYFSFTTGLFHPYYLTMLAPPIAALVGIGITSMWELYKQGGWKSWLLPASFIVNAGVQLLILSYYYNSSSIPKFIMIGITILSIASSIALGIFNLIKKKDDMDDKTSKITKGLITTALIGLLIAPTIWSGTTMFYKMSGTFPSAGLSLMTGSGGMDGRGMGGNFGSNSGSDSSTQKLVDYLKANTTTEKYLVAVQSSNGTATSIIIQTGGSVMTLGGFSGSDKILTLDEFKNLVDEGQIRYVLTGGQGGGGNNEIMNWVKENGTLIPQSEWSNSQSQNSETSTSNTDDGNVKNSRNGMSNELYDLKAK</sequence>
<proteinExistence type="predicted"/>
<evidence type="ECO:0000256" key="2">
    <source>
        <dbReference type="ARBA" id="ARBA00022475"/>
    </source>
</evidence>
<keyword evidence="5 9" id="KW-0812">Transmembrane</keyword>
<feature type="compositionally biased region" description="Low complexity" evidence="8">
    <location>
        <begin position="701"/>
        <end position="718"/>
    </location>
</feature>
<keyword evidence="3" id="KW-0328">Glycosyltransferase</keyword>
<evidence type="ECO:0000259" key="10">
    <source>
        <dbReference type="Pfam" id="PF13231"/>
    </source>
</evidence>
<feature type="transmembrane region" description="Helical" evidence="9">
    <location>
        <begin position="503"/>
        <end position="525"/>
    </location>
</feature>
<evidence type="ECO:0000256" key="9">
    <source>
        <dbReference type="SAM" id="Phobius"/>
    </source>
</evidence>
<dbReference type="GO" id="GO:0005886">
    <property type="term" value="C:plasma membrane"/>
    <property type="evidence" value="ECO:0007669"/>
    <property type="project" value="UniProtKB-SubCell"/>
</dbReference>
<feature type="transmembrane region" description="Helical" evidence="9">
    <location>
        <begin position="418"/>
        <end position="437"/>
    </location>
</feature>
<dbReference type="PANTHER" id="PTHR33908">
    <property type="entry name" value="MANNOSYLTRANSFERASE YKCB-RELATED"/>
    <property type="match status" value="1"/>
</dbReference>
<dbReference type="InterPro" id="IPR056785">
    <property type="entry name" value="YkcA/B-like_C"/>
</dbReference>
<protein>
    <submittedName>
        <fullName evidence="12">Glycosyltransferase family 39 protein</fullName>
    </submittedName>
</protein>
<feature type="compositionally biased region" description="Low complexity" evidence="8">
    <location>
        <begin position="282"/>
        <end position="301"/>
    </location>
</feature>
<keyword evidence="4" id="KW-0808">Transferase</keyword>
<keyword evidence="6 9" id="KW-1133">Transmembrane helix</keyword>
<dbReference type="InterPro" id="IPR050297">
    <property type="entry name" value="LipidA_mod_glycosyltrf_83"/>
</dbReference>
<comment type="subcellular location">
    <subcellularLocation>
        <location evidence="1">Cell membrane</location>
        <topology evidence="1">Multi-pass membrane protein</topology>
    </subcellularLocation>
</comment>
<evidence type="ECO:0000313" key="13">
    <source>
        <dbReference type="Proteomes" id="UP000623681"/>
    </source>
</evidence>
<feature type="domain" description="Putative mannosyltransferase YkcA/B-like C-terminal" evidence="11">
    <location>
        <begin position="609"/>
        <end position="694"/>
    </location>
</feature>
<dbReference type="Pfam" id="PF24878">
    <property type="entry name" value="YkcB_C"/>
    <property type="match status" value="1"/>
</dbReference>
<dbReference type="Pfam" id="PF13231">
    <property type="entry name" value="PMT_2"/>
    <property type="match status" value="1"/>
</dbReference>
<feature type="compositionally biased region" description="Polar residues" evidence="8">
    <location>
        <begin position="311"/>
        <end position="333"/>
    </location>
</feature>
<evidence type="ECO:0000259" key="11">
    <source>
        <dbReference type="Pfam" id="PF24878"/>
    </source>
</evidence>
<reference evidence="12" key="1">
    <citation type="submission" date="2021-01" db="EMBL/GenBank/DDBJ databases">
        <title>Genome public.</title>
        <authorList>
            <person name="Liu C."/>
            <person name="Sun Q."/>
        </authorList>
    </citation>
    <scope>NUCLEOTIDE SEQUENCE</scope>
    <source>
        <strain evidence="12">YIM B02565</strain>
    </source>
</reference>
<dbReference type="AlphaFoldDB" id="A0A937FKG3"/>
<evidence type="ECO:0000256" key="5">
    <source>
        <dbReference type="ARBA" id="ARBA00022692"/>
    </source>
</evidence>
<feature type="transmembrane region" description="Helical" evidence="9">
    <location>
        <begin position="477"/>
        <end position="497"/>
    </location>
</feature>
<evidence type="ECO:0000256" key="6">
    <source>
        <dbReference type="ARBA" id="ARBA00022989"/>
    </source>
</evidence>
<evidence type="ECO:0000256" key="3">
    <source>
        <dbReference type="ARBA" id="ARBA00022676"/>
    </source>
</evidence>
<evidence type="ECO:0000256" key="8">
    <source>
        <dbReference type="SAM" id="MobiDB-lite"/>
    </source>
</evidence>
<dbReference type="GO" id="GO:0010041">
    <property type="term" value="P:response to iron(III) ion"/>
    <property type="evidence" value="ECO:0007669"/>
    <property type="project" value="TreeGrafter"/>
</dbReference>